<name>A0ACB1ATV8_MELEN</name>
<evidence type="ECO:0000313" key="1">
    <source>
        <dbReference type="EMBL" id="CAK5104726.1"/>
    </source>
</evidence>
<comment type="caution">
    <text evidence="1">The sequence shown here is derived from an EMBL/GenBank/DDBJ whole genome shotgun (WGS) entry which is preliminary data.</text>
</comment>
<dbReference type="Proteomes" id="UP001497535">
    <property type="component" value="Unassembled WGS sequence"/>
</dbReference>
<gene>
    <name evidence="1" type="ORF">MENTE1834_LOCUS43067</name>
</gene>
<keyword evidence="2" id="KW-1185">Reference proteome</keyword>
<proteinExistence type="predicted"/>
<organism evidence="1 2">
    <name type="scientific">Meloidogyne enterolobii</name>
    <name type="common">Root-knot nematode worm</name>
    <name type="synonym">Meloidogyne mayaguensis</name>
    <dbReference type="NCBI Taxonomy" id="390850"/>
    <lineage>
        <taxon>Eukaryota</taxon>
        <taxon>Metazoa</taxon>
        <taxon>Ecdysozoa</taxon>
        <taxon>Nematoda</taxon>
        <taxon>Chromadorea</taxon>
        <taxon>Rhabditida</taxon>
        <taxon>Tylenchina</taxon>
        <taxon>Tylenchomorpha</taxon>
        <taxon>Tylenchoidea</taxon>
        <taxon>Meloidogynidae</taxon>
        <taxon>Meloidogyninae</taxon>
        <taxon>Meloidogyne</taxon>
    </lineage>
</organism>
<accession>A0ACB1ATV8</accession>
<dbReference type="EMBL" id="CAVMJV010000117">
    <property type="protein sequence ID" value="CAK5104726.1"/>
    <property type="molecule type" value="Genomic_DNA"/>
</dbReference>
<evidence type="ECO:0000313" key="2">
    <source>
        <dbReference type="Proteomes" id="UP001497535"/>
    </source>
</evidence>
<sequence length="553" mass="64593">MSAFYREQINNLFIPATKIVENQKTFPVPIKCLTQTTTQFHDCIMSIIGNLDIEKQNATFLLDNLSSSHSQWMDLRTSMTENERLNDSRIFDEFLQKTPYLKIINEIKRYSRKLRCYRNDLKNSLPKNCLQFDHSDLLPELNLTPDCIKILKSFPNQPFKENPPSSLQSLYNSNNHFYPYQTHAQLNLSPNPLDQENLPSIQNSNILRNEFNNFYVSEILNHQSSNNDYKEISFGPPPGFDSFERIPSIDKSKPDDIKNPNCEELMTIPELINENCDNKQHINSEESQHNLNDNPPPGFPPLEEICITTDKNSSDDFKDSIWEEQIQLPEIINEDYEDEQHPYFKESPDNLINNSPPNLQDSQSNNLPTPIPYEINYIPKSDDLNKETEIITTTSIFCVKVRKGIPRPRKKQRIKLPKQEYRDTTIINLSRPDITTRQMRPTRMGFVHPIKLKHCNTPTKNNVHLNYLKHTHKENPSPQLPPLKATRINEKRNLTIKKLSTTLSNIKLFELQFILHEVTNWKEILSMTDKQHAIVPRHGKTTRKKSNHVNKNW</sequence>
<protein>
    <submittedName>
        <fullName evidence="1">Uncharacterized protein</fullName>
    </submittedName>
</protein>
<reference evidence="1" key="1">
    <citation type="submission" date="2023-11" db="EMBL/GenBank/DDBJ databases">
        <authorList>
            <person name="Poullet M."/>
        </authorList>
    </citation>
    <scope>NUCLEOTIDE SEQUENCE</scope>
    <source>
        <strain evidence="1">E1834</strain>
    </source>
</reference>